<feature type="compositionally biased region" description="Acidic residues" evidence="10">
    <location>
        <begin position="183"/>
        <end position="200"/>
    </location>
</feature>
<name>A0AAE0FAY1_9CHLO</name>
<dbReference type="GO" id="GO:0008270">
    <property type="term" value="F:zinc ion binding"/>
    <property type="evidence" value="ECO:0007669"/>
    <property type="project" value="UniProtKB-KW"/>
</dbReference>
<reference evidence="13 14" key="1">
    <citation type="journal article" date="2015" name="Genome Biol. Evol.">
        <title>Comparative Genomics of a Bacterivorous Green Alga Reveals Evolutionary Causalities and Consequences of Phago-Mixotrophic Mode of Nutrition.</title>
        <authorList>
            <person name="Burns J.A."/>
            <person name="Paasch A."/>
            <person name="Narechania A."/>
            <person name="Kim E."/>
        </authorList>
    </citation>
    <scope>NUCLEOTIDE SEQUENCE [LARGE SCALE GENOMIC DNA]</scope>
    <source>
        <strain evidence="13 14">PLY_AMNH</strain>
    </source>
</reference>
<dbReference type="InterPro" id="IPR048540">
    <property type="entry name" value="Rrn7_cyclin_N"/>
</dbReference>
<dbReference type="InterPro" id="IPR033599">
    <property type="entry name" value="TAF1B/Rrn7"/>
</dbReference>
<dbReference type="Pfam" id="PF20644">
    <property type="entry name" value="Rrn7_cyclin_N"/>
    <property type="match status" value="1"/>
</dbReference>
<dbReference type="PANTHER" id="PTHR31576">
    <property type="entry name" value="TATA BOX-BINDING PROTEIN-ASSOCIATED FACTOR RNA POLYMERASE I SUBUNIT B"/>
    <property type="match status" value="1"/>
</dbReference>
<keyword evidence="14" id="KW-1185">Reference proteome</keyword>
<proteinExistence type="inferred from homology"/>
<evidence type="ECO:0000313" key="14">
    <source>
        <dbReference type="Proteomes" id="UP001190700"/>
    </source>
</evidence>
<keyword evidence="3" id="KW-0479">Metal-binding</keyword>
<dbReference type="PANTHER" id="PTHR31576:SF2">
    <property type="entry name" value="TATA BOX-BINDING PROTEIN-ASSOCIATED FACTOR RNA POLYMERASE I SUBUNIT B"/>
    <property type="match status" value="1"/>
</dbReference>
<gene>
    <name evidence="13" type="ORF">CYMTET_34639</name>
</gene>
<comment type="subcellular location">
    <subcellularLocation>
        <location evidence="1">Nucleus</location>
        <location evidence="1">Nucleolus</location>
    </subcellularLocation>
</comment>
<evidence type="ECO:0000256" key="6">
    <source>
        <dbReference type="ARBA" id="ARBA00023015"/>
    </source>
</evidence>
<evidence type="ECO:0008006" key="15">
    <source>
        <dbReference type="Google" id="ProtNLM"/>
    </source>
</evidence>
<comment type="similarity">
    <text evidence="2">Belongs to the RRN7/TAF1B family.</text>
</comment>
<dbReference type="EMBL" id="LGRX02021882">
    <property type="protein sequence ID" value="KAK3256214.1"/>
    <property type="molecule type" value="Genomic_DNA"/>
</dbReference>
<evidence type="ECO:0000256" key="5">
    <source>
        <dbReference type="ARBA" id="ARBA00022833"/>
    </source>
</evidence>
<feature type="region of interest" description="Disordered" evidence="10">
    <location>
        <begin position="481"/>
        <end position="503"/>
    </location>
</feature>
<keyword evidence="9" id="KW-0539">Nucleus</keyword>
<evidence type="ECO:0000256" key="2">
    <source>
        <dbReference type="ARBA" id="ARBA00006899"/>
    </source>
</evidence>
<feature type="domain" description="Rrn7/TAF1B N-terminal cyclin" evidence="11">
    <location>
        <begin position="86"/>
        <end position="280"/>
    </location>
</feature>
<keyword evidence="7" id="KW-0238">DNA-binding</keyword>
<evidence type="ECO:0000256" key="10">
    <source>
        <dbReference type="SAM" id="MobiDB-lite"/>
    </source>
</evidence>
<evidence type="ECO:0000256" key="3">
    <source>
        <dbReference type="ARBA" id="ARBA00022723"/>
    </source>
</evidence>
<dbReference type="AlphaFoldDB" id="A0AAE0FAY1"/>
<dbReference type="Pfam" id="PF20645">
    <property type="entry name" value="Rrn7_cyclin_C"/>
    <property type="match status" value="1"/>
</dbReference>
<dbReference type="Proteomes" id="UP001190700">
    <property type="component" value="Unassembled WGS sequence"/>
</dbReference>
<dbReference type="GO" id="GO:0042790">
    <property type="term" value="P:nucleolar large rRNA transcription by RNA polymerase I"/>
    <property type="evidence" value="ECO:0007669"/>
    <property type="project" value="TreeGrafter"/>
</dbReference>
<evidence type="ECO:0000313" key="13">
    <source>
        <dbReference type="EMBL" id="KAK3256214.1"/>
    </source>
</evidence>
<evidence type="ECO:0000259" key="12">
    <source>
        <dbReference type="Pfam" id="PF20645"/>
    </source>
</evidence>
<keyword evidence="5" id="KW-0862">Zinc</keyword>
<evidence type="ECO:0000256" key="7">
    <source>
        <dbReference type="ARBA" id="ARBA00023125"/>
    </source>
</evidence>
<keyword evidence="8" id="KW-0804">Transcription</keyword>
<evidence type="ECO:0000256" key="9">
    <source>
        <dbReference type="ARBA" id="ARBA00023242"/>
    </source>
</evidence>
<dbReference type="InterPro" id="IPR048538">
    <property type="entry name" value="Rrn7_cyclin_C"/>
</dbReference>
<sequence length="604" mass="67318">MSDELICDVCGSCDLSTSDIGQLVCDTCGTQSQSYVEEQEEFEGVEYLVGRRARKAAPKVVEEEEDENEVDDTDFRAHTTAYVEGIQTILQMQCDALVEHHGCHPSLQKVVRRIWFAYLSKKRLLSTSFLKKHTRLRAGNFGLGPLNKTKTAAEHPGPNAAAQDEEADLEGSAAARDQAGSGQEEEEAVTEGEENEEDPDGFQWHWRGAWRTHQPITKKIAQQIQLNQLMKKLEQEVYLDMTLALCYLGCVWLREAVLTADLVRWAVEGRLPFMSAHSHLSQEVRLAAPWTRLCPRDIPSASDVDIAASTLLQELQLQMPPLNVPLLVRKCLLELGLEEGLLEPICRLHSLLSHPDVWLEGRPVFAIKQPQKHIMALVLVTLSLLYATDSSEAPCRALPPPPSHVSMEDIADDEAWRKQIPSRPRDWEVWASKSRARMRDEPLVPIHPSQHVMSEVFGGYPPLPNQVEYFERLHARFCSSPTAPQAPLEDAPQLSTSGDRDATARMRVAAEAQGAPGPPCWATPRAQPLPSEVDWGGYIARLWPQDWDNGYTALMERCAAYAAVEVLALHAAVKELEDAMVLKEAALRTESHRTHSNAKGVAPS</sequence>
<evidence type="ECO:0000256" key="1">
    <source>
        <dbReference type="ARBA" id="ARBA00004604"/>
    </source>
</evidence>
<evidence type="ECO:0000256" key="8">
    <source>
        <dbReference type="ARBA" id="ARBA00023163"/>
    </source>
</evidence>
<accession>A0AAE0FAY1</accession>
<feature type="domain" description="Rrn7/TAF1B C-terminal cyclin" evidence="12">
    <location>
        <begin position="298"/>
        <end position="431"/>
    </location>
</feature>
<dbReference type="GO" id="GO:0070860">
    <property type="term" value="C:RNA polymerase I core factor complex"/>
    <property type="evidence" value="ECO:0007669"/>
    <property type="project" value="InterPro"/>
</dbReference>
<comment type="caution">
    <text evidence="13">The sequence shown here is derived from an EMBL/GenBank/DDBJ whole genome shotgun (WGS) entry which is preliminary data.</text>
</comment>
<evidence type="ECO:0000256" key="4">
    <source>
        <dbReference type="ARBA" id="ARBA00022771"/>
    </source>
</evidence>
<evidence type="ECO:0000259" key="11">
    <source>
        <dbReference type="Pfam" id="PF20644"/>
    </source>
</evidence>
<keyword evidence="6" id="KW-0805">Transcription regulation</keyword>
<dbReference type="GO" id="GO:0001164">
    <property type="term" value="F:RNA polymerase I core promoter sequence-specific DNA binding"/>
    <property type="evidence" value="ECO:0007669"/>
    <property type="project" value="InterPro"/>
</dbReference>
<feature type="region of interest" description="Disordered" evidence="10">
    <location>
        <begin position="141"/>
        <end position="202"/>
    </location>
</feature>
<organism evidence="13 14">
    <name type="scientific">Cymbomonas tetramitiformis</name>
    <dbReference type="NCBI Taxonomy" id="36881"/>
    <lineage>
        <taxon>Eukaryota</taxon>
        <taxon>Viridiplantae</taxon>
        <taxon>Chlorophyta</taxon>
        <taxon>Pyramimonadophyceae</taxon>
        <taxon>Pyramimonadales</taxon>
        <taxon>Pyramimonadaceae</taxon>
        <taxon>Cymbomonas</taxon>
    </lineage>
</organism>
<keyword evidence="4" id="KW-0863">Zinc-finger</keyword>
<protein>
    <recommendedName>
        <fullName evidence="15">TATA box-binding protein-associated factor RNA polymerase I subunit B</fullName>
    </recommendedName>
</protein>